<proteinExistence type="inferred from homology"/>
<dbReference type="PRINTS" id="PR00459">
    <property type="entry name" value="ASPEROXIDASE"/>
</dbReference>
<dbReference type="OrthoDB" id="1294322at2759"/>
<comment type="similarity">
    <text evidence="3">Belongs to the eukaryotic ribosomal protein eL20 family.</text>
</comment>
<evidence type="ECO:0000256" key="1">
    <source>
        <dbReference type="ARBA" id="ARBA00003917"/>
    </source>
</evidence>
<comment type="similarity">
    <text evidence="2">Belongs to the peroxidase family. Cytochrome c peroxidase subfamily.</text>
</comment>
<dbReference type="PROSITE" id="PS50873">
    <property type="entry name" value="PEROXIDASE_4"/>
    <property type="match status" value="1"/>
</dbReference>
<dbReference type="InterPro" id="IPR028877">
    <property type="entry name" value="Ribosomal_eL20"/>
</dbReference>
<keyword evidence="6" id="KW-0575">Peroxidase</keyword>
<dbReference type="InterPro" id="IPR023573">
    <property type="entry name" value="Ribosomal_eL20_dom"/>
</dbReference>
<reference evidence="8 9" key="1">
    <citation type="journal article" date="2017" name="Mycologia">
        <title>Bifiguratus adelaidae, gen. et sp. nov., a new member of Mucoromycotina in endophytic and soil-dwelling habitats.</title>
        <authorList>
            <person name="Torres-Cruz T.J."/>
            <person name="Billingsley Tobias T.L."/>
            <person name="Almatruk M."/>
            <person name="Hesse C."/>
            <person name="Kuske C.R."/>
            <person name="Desiro A."/>
            <person name="Benucci G.M."/>
            <person name="Bonito G."/>
            <person name="Stajich J.E."/>
            <person name="Dunlap C."/>
            <person name="Arnold A.E."/>
            <person name="Porras-Alfaro A."/>
        </authorList>
    </citation>
    <scope>NUCLEOTIDE SEQUENCE [LARGE SCALE GENOMIC DNA]</scope>
    <source>
        <strain evidence="8 9">AZ0501</strain>
    </source>
</reference>
<name>A0A261XZ89_9FUNG</name>
<dbReference type="GO" id="GO:0005840">
    <property type="term" value="C:ribosome"/>
    <property type="evidence" value="ECO:0007669"/>
    <property type="project" value="UniProtKB-KW"/>
</dbReference>
<dbReference type="Pfam" id="PF00141">
    <property type="entry name" value="peroxidase"/>
    <property type="match status" value="1"/>
</dbReference>
<evidence type="ECO:0000256" key="5">
    <source>
        <dbReference type="ARBA" id="ARBA00023274"/>
    </source>
</evidence>
<evidence type="ECO:0000256" key="4">
    <source>
        <dbReference type="ARBA" id="ARBA00022980"/>
    </source>
</evidence>
<evidence type="ECO:0000313" key="8">
    <source>
        <dbReference type="EMBL" id="OZJ03690.1"/>
    </source>
</evidence>
<dbReference type="EC" id="1.11.1.-" evidence="6"/>
<dbReference type="InterPro" id="IPR002016">
    <property type="entry name" value="Haem_peroxidase"/>
</dbReference>
<dbReference type="SUPFAM" id="SSF160374">
    <property type="entry name" value="RplX-like"/>
    <property type="match status" value="1"/>
</dbReference>
<comment type="function">
    <text evidence="1">Destroys radicals which are normally produced within the cells and which are toxic to biological systems.</text>
</comment>
<dbReference type="Proteomes" id="UP000242875">
    <property type="component" value="Unassembled WGS sequence"/>
</dbReference>
<accession>A0A261XZ89</accession>
<dbReference type="InterPro" id="IPR021138">
    <property type="entry name" value="Ribosomal_eL20_eukaryotes"/>
</dbReference>
<dbReference type="GO" id="GO:0046872">
    <property type="term" value="F:metal ion binding"/>
    <property type="evidence" value="ECO:0007669"/>
    <property type="project" value="UniProtKB-UniRule"/>
</dbReference>
<dbReference type="SUPFAM" id="SSF48113">
    <property type="entry name" value="Heme-dependent peroxidases"/>
    <property type="match status" value="1"/>
</dbReference>
<dbReference type="GO" id="GO:0006412">
    <property type="term" value="P:translation"/>
    <property type="evidence" value="ECO:0007669"/>
    <property type="project" value="InterPro"/>
</dbReference>
<gene>
    <name evidence="8" type="ORF">BZG36_03504</name>
</gene>
<dbReference type="FunFam" id="3.10.20.10:FF:000001">
    <property type="entry name" value="60S ribosomal protein L18a"/>
    <property type="match status" value="1"/>
</dbReference>
<evidence type="ECO:0000313" key="9">
    <source>
        <dbReference type="Proteomes" id="UP000242875"/>
    </source>
</evidence>
<dbReference type="GO" id="GO:0020037">
    <property type="term" value="F:heme binding"/>
    <property type="evidence" value="ECO:0007669"/>
    <property type="project" value="UniProtKB-UniRule"/>
</dbReference>
<dbReference type="InterPro" id="IPR002207">
    <property type="entry name" value="Peroxidase_I"/>
</dbReference>
<dbReference type="GO" id="GO:0004601">
    <property type="term" value="F:peroxidase activity"/>
    <property type="evidence" value="ECO:0007669"/>
    <property type="project" value="UniProtKB-KW"/>
</dbReference>
<dbReference type="EMBL" id="MVBO01000073">
    <property type="protein sequence ID" value="OZJ03690.1"/>
    <property type="molecule type" value="Genomic_DNA"/>
</dbReference>
<keyword evidence="4" id="KW-0689">Ribosomal protein</keyword>
<dbReference type="Gene3D" id="3.10.20.10">
    <property type="match status" value="2"/>
</dbReference>
<dbReference type="PANTHER" id="PTHR10052">
    <property type="entry name" value="60S RIBOSOMAL PROTEIN L18A"/>
    <property type="match status" value="1"/>
</dbReference>
<keyword evidence="9" id="KW-1185">Reference proteome</keyword>
<dbReference type="AlphaFoldDB" id="A0A261XZ89"/>
<evidence type="ECO:0000256" key="6">
    <source>
        <dbReference type="RuleBase" id="RU363051"/>
    </source>
</evidence>
<dbReference type="GO" id="GO:1990904">
    <property type="term" value="C:ribonucleoprotein complex"/>
    <property type="evidence" value="ECO:0007669"/>
    <property type="project" value="UniProtKB-KW"/>
</dbReference>
<dbReference type="GO" id="GO:0006979">
    <property type="term" value="P:response to oxidative stress"/>
    <property type="evidence" value="ECO:0007669"/>
    <property type="project" value="InterPro"/>
</dbReference>
<dbReference type="Pfam" id="PF01775">
    <property type="entry name" value="Ribosomal_L18A"/>
    <property type="match status" value="1"/>
</dbReference>
<keyword evidence="5" id="KW-0687">Ribonucleoprotein</keyword>
<dbReference type="Gene3D" id="1.10.520.10">
    <property type="match status" value="1"/>
</dbReference>
<dbReference type="GO" id="GO:0003735">
    <property type="term" value="F:structural constituent of ribosome"/>
    <property type="evidence" value="ECO:0007669"/>
    <property type="project" value="InterPro"/>
</dbReference>
<comment type="caution">
    <text evidence="8">The sequence shown here is derived from an EMBL/GenBank/DDBJ whole genome shotgun (WGS) entry which is preliminary data.</text>
</comment>
<protein>
    <recommendedName>
        <fullName evidence="6">Peroxidase</fullName>
        <ecNumber evidence="6">1.11.1.-</ecNumber>
    </recommendedName>
</protein>
<sequence>MSTQVELPHDKYAPVKDAIKSILKRPGYDDDSIAPVLPNGCPVGGSNGATMRFPLEAGDPANAGLEVAREALEVIKKKFEWVSYADLWTLAGVVGIEAMGGPTIPWQPGRKDVPPTEHNIATACPANGLLPDAAQGVAHILELFCERMGFTIRECTALVGAHSVGRCHSDRSGYEGAWTYTPTRFSNQFYKLLLNQDWKETASPKGLKQYTNAPDNDLMMLPADMALLEPPFREFTELYAKDKQAFFKDFASAYGKLLELGLHEYQVVGRKLPSEQEPVPKLYRMRLFAPNEVVAKSRFWYFLKKLRKVKKAAGEIVSINEIFEKRPQQIKNFGIWLRYDSRSGTHNMYKEYRELSRTDAVESCYQDMAARHRARFSSVQIIRVAEVANADVRRPYIRQLLVKNIAFPLPHRVHKAPKNRRALFLAKRPTTFY</sequence>
<evidence type="ECO:0000259" key="7">
    <source>
        <dbReference type="PROSITE" id="PS50873"/>
    </source>
</evidence>
<dbReference type="PRINTS" id="PR00458">
    <property type="entry name" value="PEROXIDASE"/>
</dbReference>
<dbReference type="Gene3D" id="1.10.420.10">
    <property type="entry name" value="Peroxidase, domain 2"/>
    <property type="match status" value="1"/>
</dbReference>
<evidence type="ECO:0000256" key="2">
    <source>
        <dbReference type="ARBA" id="ARBA00005997"/>
    </source>
</evidence>
<evidence type="ECO:0000256" key="3">
    <source>
        <dbReference type="ARBA" id="ARBA00009362"/>
    </source>
</evidence>
<organism evidence="8 9">
    <name type="scientific">Bifiguratus adelaidae</name>
    <dbReference type="NCBI Taxonomy" id="1938954"/>
    <lineage>
        <taxon>Eukaryota</taxon>
        <taxon>Fungi</taxon>
        <taxon>Fungi incertae sedis</taxon>
        <taxon>Mucoromycota</taxon>
        <taxon>Mucoromycotina</taxon>
        <taxon>Endogonomycetes</taxon>
        <taxon>Endogonales</taxon>
        <taxon>Endogonales incertae sedis</taxon>
        <taxon>Bifiguratus</taxon>
    </lineage>
</organism>
<dbReference type="HAMAP" id="MF_00273">
    <property type="entry name" value="Ribosomal_eL20"/>
    <property type="match status" value="1"/>
</dbReference>
<feature type="domain" description="Plant heme peroxidase family profile" evidence="7">
    <location>
        <begin position="65"/>
        <end position="275"/>
    </location>
</feature>
<dbReference type="InterPro" id="IPR010255">
    <property type="entry name" value="Haem_peroxidase_sf"/>
</dbReference>
<keyword evidence="6" id="KW-0560">Oxidoreductase</keyword>
<dbReference type="FunFam" id="3.10.20.10:FF:000002">
    <property type="entry name" value="60S ribosomal protein L18a"/>
    <property type="match status" value="1"/>
</dbReference>